<dbReference type="GeneID" id="54561734"/>
<sequence>MKWLSLAYSISGPEASQINEPSRDKTLSRPWTIPALRSLQTSQDQMCYSECGPLRCLRSVQTAFGTVQWAPGNVAENEFSPTGLDIQASGIFEIPIENDPLTISAWDTPAFQALLDDAGEEITQDAQADSTSPASHEAAENVISLVNTTHAQSTTVLGRSSEFDPFLRRFYNFDQHGRFSSHLRSFEMPGEGAGPLLMLTPFQTIKRSSKDLFPDRSQAILSELEPYHDRLLELFKRFVGSAYPAIDFAADFVRTPALLAVVYALALPWRSNDPSLPWVRFGKSAKNTAMSNPPDFESLLRFAWESICEEVHGPTMATLQACLLFMERKLPNAFVSQTIFDSTVANMALTVALSLGLNLDMCPLNLSSEQNRSRKMLWWLTHMQNVWTAAINGQHCLVTNVRNDVEILQDGDAEGQESSDSWLRMARFCELTCILEKILVLINGRLSDEQIPRVNELPTQLDAWMARVDKMSTNAFANTAELRVACAYCRILMSRFMLEEALHKAEFDPIYQHGLDIISAGILAEVERITLTESESFWFRWSRSYFSTAADYFILLQVLAPEQTTQKRAAAAGDQYRQWLWLHSKSHELTRMGLARYDTLMSAFENGQLRKMWT</sequence>
<dbReference type="AlphaFoldDB" id="A0A6A6C5W9"/>
<dbReference type="GO" id="GO:0005634">
    <property type="term" value="C:nucleus"/>
    <property type="evidence" value="ECO:0007669"/>
    <property type="project" value="TreeGrafter"/>
</dbReference>
<dbReference type="OrthoDB" id="3034343at2759"/>
<protein>
    <recommendedName>
        <fullName evidence="4">Transcription factor domain-containing protein</fullName>
    </recommendedName>
</protein>
<accession>A0A6A6C5W9</accession>
<dbReference type="CDD" id="cd12148">
    <property type="entry name" value="fungal_TF_MHR"/>
    <property type="match status" value="1"/>
</dbReference>
<evidence type="ECO:0000313" key="3">
    <source>
        <dbReference type="Proteomes" id="UP000799537"/>
    </source>
</evidence>
<name>A0A6A6C5W9_ZASCE</name>
<proteinExistence type="predicted"/>
<keyword evidence="3" id="KW-1185">Reference proteome</keyword>
<dbReference type="Proteomes" id="UP000799537">
    <property type="component" value="Unassembled WGS sequence"/>
</dbReference>
<evidence type="ECO:0008006" key="4">
    <source>
        <dbReference type="Google" id="ProtNLM"/>
    </source>
</evidence>
<dbReference type="PANTHER" id="PTHR31668">
    <property type="entry name" value="GLUCOSE TRANSPORT TRANSCRIPTION REGULATOR RGT1-RELATED-RELATED"/>
    <property type="match status" value="1"/>
</dbReference>
<dbReference type="RefSeq" id="XP_033663456.1">
    <property type="nucleotide sequence ID" value="XM_033808462.1"/>
</dbReference>
<dbReference type="EMBL" id="ML993613">
    <property type="protein sequence ID" value="KAF2162567.1"/>
    <property type="molecule type" value="Genomic_DNA"/>
</dbReference>
<evidence type="ECO:0000313" key="2">
    <source>
        <dbReference type="EMBL" id="KAF2162567.1"/>
    </source>
</evidence>
<dbReference type="GO" id="GO:0001080">
    <property type="term" value="P:nitrogen catabolite activation of transcription from RNA polymerase II promoter"/>
    <property type="evidence" value="ECO:0007669"/>
    <property type="project" value="TreeGrafter"/>
</dbReference>
<reference evidence="2" key="1">
    <citation type="journal article" date="2020" name="Stud. Mycol.">
        <title>101 Dothideomycetes genomes: a test case for predicting lifestyles and emergence of pathogens.</title>
        <authorList>
            <person name="Haridas S."/>
            <person name="Albert R."/>
            <person name="Binder M."/>
            <person name="Bloem J."/>
            <person name="Labutti K."/>
            <person name="Salamov A."/>
            <person name="Andreopoulos B."/>
            <person name="Baker S."/>
            <person name="Barry K."/>
            <person name="Bills G."/>
            <person name="Bluhm B."/>
            <person name="Cannon C."/>
            <person name="Castanera R."/>
            <person name="Culley D."/>
            <person name="Daum C."/>
            <person name="Ezra D."/>
            <person name="Gonzalez J."/>
            <person name="Henrissat B."/>
            <person name="Kuo A."/>
            <person name="Liang C."/>
            <person name="Lipzen A."/>
            <person name="Lutzoni F."/>
            <person name="Magnuson J."/>
            <person name="Mondo S."/>
            <person name="Nolan M."/>
            <person name="Ohm R."/>
            <person name="Pangilinan J."/>
            <person name="Park H.-J."/>
            <person name="Ramirez L."/>
            <person name="Alfaro M."/>
            <person name="Sun H."/>
            <person name="Tritt A."/>
            <person name="Yoshinaga Y."/>
            <person name="Zwiers L.-H."/>
            <person name="Turgeon B."/>
            <person name="Goodwin S."/>
            <person name="Spatafora J."/>
            <person name="Crous P."/>
            <person name="Grigoriev I."/>
        </authorList>
    </citation>
    <scope>NUCLEOTIDE SEQUENCE</scope>
    <source>
        <strain evidence="2">ATCC 36951</strain>
    </source>
</reference>
<gene>
    <name evidence="2" type="ORF">M409DRAFT_27189</name>
</gene>
<dbReference type="InterPro" id="IPR050797">
    <property type="entry name" value="Carb_Metab_Trans_Reg"/>
</dbReference>
<keyword evidence="1" id="KW-0539">Nucleus</keyword>
<organism evidence="2 3">
    <name type="scientific">Zasmidium cellare ATCC 36951</name>
    <dbReference type="NCBI Taxonomy" id="1080233"/>
    <lineage>
        <taxon>Eukaryota</taxon>
        <taxon>Fungi</taxon>
        <taxon>Dikarya</taxon>
        <taxon>Ascomycota</taxon>
        <taxon>Pezizomycotina</taxon>
        <taxon>Dothideomycetes</taxon>
        <taxon>Dothideomycetidae</taxon>
        <taxon>Mycosphaerellales</taxon>
        <taxon>Mycosphaerellaceae</taxon>
        <taxon>Zasmidium</taxon>
    </lineage>
</organism>
<evidence type="ECO:0000256" key="1">
    <source>
        <dbReference type="ARBA" id="ARBA00023242"/>
    </source>
</evidence>
<dbReference type="PANTHER" id="PTHR31668:SF4">
    <property type="entry name" value="TRANSCRIPTIONAL ACTIVATOR PROTEIN DAL81"/>
    <property type="match status" value="1"/>
</dbReference>